<protein>
    <submittedName>
        <fullName evidence="1">Jg627 protein</fullName>
    </submittedName>
</protein>
<comment type="caution">
    <text evidence="1">The sequence shown here is derived from an EMBL/GenBank/DDBJ whole genome shotgun (WGS) entry which is preliminary data.</text>
</comment>
<dbReference type="OrthoDB" id="2115465at2759"/>
<organism evidence="1 2">
    <name type="scientific">Pararge aegeria aegeria</name>
    <dbReference type="NCBI Taxonomy" id="348720"/>
    <lineage>
        <taxon>Eukaryota</taxon>
        <taxon>Metazoa</taxon>
        <taxon>Ecdysozoa</taxon>
        <taxon>Arthropoda</taxon>
        <taxon>Hexapoda</taxon>
        <taxon>Insecta</taxon>
        <taxon>Pterygota</taxon>
        <taxon>Neoptera</taxon>
        <taxon>Endopterygota</taxon>
        <taxon>Lepidoptera</taxon>
        <taxon>Glossata</taxon>
        <taxon>Ditrysia</taxon>
        <taxon>Papilionoidea</taxon>
        <taxon>Nymphalidae</taxon>
        <taxon>Satyrinae</taxon>
        <taxon>Satyrini</taxon>
        <taxon>Parargina</taxon>
        <taxon>Pararge</taxon>
    </lineage>
</organism>
<keyword evidence="2" id="KW-1185">Reference proteome</keyword>
<gene>
    <name evidence="1" type="primary">jg627</name>
    <name evidence="1" type="ORF">PAEG_LOCUS1444</name>
</gene>
<evidence type="ECO:0000313" key="2">
    <source>
        <dbReference type="Proteomes" id="UP000838756"/>
    </source>
</evidence>
<evidence type="ECO:0000313" key="1">
    <source>
        <dbReference type="EMBL" id="CAH2209000.1"/>
    </source>
</evidence>
<reference evidence="1" key="1">
    <citation type="submission" date="2022-03" db="EMBL/GenBank/DDBJ databases">
        <authorList>
            <person name="Lindestad O."/>
        </authorList>
    </citation>
    <scope>NUCLEOTIDE SEQUENCE</scope>
</reference>
<dbReference type="EMBL" id="CAKXAJ010005055">
    <property type="protein sequence ID" value="CAH2209000.1"/>
    <property type="molecule type" value="Genomic_DNA"/>
</dbReference>
<name>A0A8S4QKX3_9NEOP</name>
<feature type="non-terminal residue" evidence="1">
    <location>
        <position position="1"/>
    </location>
</feature>
<sequence length="67" mass="7061">TITSAAIDAASPTAASPTDALDLGARLLGDVHRVPYALSSAARHASFFLMSEDSWDCLDVQVMLQVL</sequence>
<proteinExistence type="predicted"/>
<dbReference type="Proteomes" id="UP000838756">
    <property type="component" value="Unassembled WGS sequence"/>
</dbReference>
<dbReference type="AlphaFoldDB" id="A0A8S4QKX3"/>
<accession>A0A8S4QKX3</accession>